<accession>A0A6G4X308</accession>
<sequence length="414" mass="42507">MTTNAELSRHAKSLATSLPVANFLSYFAIAAVEFSVPFVAVSSLGANSLVVAVLGVCRFAPQVLLARHAARIVERYDLRTVMLSSELLRVGAFVLSALALAVSSGIGLGIFALANIALACASILTSVATQALVPAVFADEKLPSIYARLGVAESTADAAAPFLTGLGLAAIGVSPTFSLAAALALGACGLLLQIPRLYATADTVGGERESAPPSTLRRGLGLNLRTPPLRIITTWAVSYNFGQCIIEALLLIALIDRTPVTAASYGVIRTCAVLFAAVGSWTAERLPTSLRSGLGTAVFGCGAVASYALLGVGVYLGGMQGLVIVLVGFVLDEFCSGVVLVRIQAFRARAITQKDRPIATAAYRAVNLTAVPAGFAVGGVAGLLLNPASAILAVGLLMILPAALILSRSVREST</sequence>
<dbReference type="Proteomes" id="UP000477722">
    <property type="component" value="Unassembled WGS sequence"/>
</dbReference>
<evidence type="ECO:0000256" key="3">
    <source>
        <dbReference type="ARBA" id="ARBA00022692"/>
    </source>
</evidence>
<evidence type="ECO:0000256" key="1">
    <source>
        <dbReference type="ARBA" id="ARBA00004651"/>
    </source>
</evidence>
<feature type="transmembrane region" description="Helical" evidence="6">
    <location>
        <begin position="116"/>
        <end position="137"/>
    </location>
</feature>
<comment type="subcellular location">
    <subcellularLocation>
        <location evidence="1">Cell membrane</location>
        <topology evidence="1">Multi-pass membrane protein</topology>
    </subcellularLocation>
</comment>
<feature type="transmembrane region" description="Helical" evidence="6">
    <location>
        <begin position="232"/>
        <end position="255"/>
    </location>
</feature>
<dbReference type="GO" id="GO:0005886">
    <property type="term" value="C:plasma membrane"/>
    <property type="evidence" value="ECO:0007669"/>
    <property type="project" value="UniProtKB-SubCell"/>
</dbReference>
<comment type="caution">
    <text evidence="7">The sequence shown here is derived from an EMBL/GenBank/DDBJ whole genome shotgun (WGS) entry which is preliminary data.</text>
</comment>
<keyword evidence="4 6" id="KW-1133">Transmembrane helix</keyword>
<dbReference type="RefSeq" id="WP_165300909.1">
    <property type="nucleotide sequence ID" value="NZ_JAAKZZ010000283.1"/>
</dbReference>
<feature type="transmembrane region" description="Helical" evidence="6">
    <location>
        <begin position="177"/>
        <end position="198"/>
    </location>
</feature>
<evidence type="ECO:0000313" key="8">
    <source>
        <dbReference type="Proteomes" id="UP000477722"/>
    </source>
</evidence>
<keyword evidence="8" id="KW-1185">Reference proteome</keyword>
<feature type="transmembrane region" description="Helical" evidence="6">
    <location>
        <begin position="362"/>
        <end position="384"/>
    </location>
</feature>
<feature type="transmembrane region" description="Helical" evidence="6">
    <location>
        <begin position="20"/>
        <end position="40"/>
    </location>
</feature>
<feature type="transmembrane region" description="Helical" evidence="6">
    <location>
        <begin position="322"/>
        <end position="341"/>
    </location>
</feature>
<organism evidence="7 8">
    <name type="scientific">Streptomyces boncukensis</name>
    <dbReference type="NCBI Taxonomy" id="2711219"/>
    <lineage>
        <taxon>Bacteria</taxon>
        <taxon>Bacillati</taxon>
        <taxon>Actinomycetota</taxon>
        <taxon>Actinomycetes</taxon>
        <taxon>Kitasatosporales</taxon>
        <taxon>Streptomycetaceae</taxon>
        <taxon>Streptomyces</taxon>
    </lineage>
</organism>
<feature type="transmembrane region" description="Helical" evidence="6">
    <location>
        <begin position="390"/>
        <end position="407"/>
    </location>
</feature>
<dbReference type="PANTHER" id="PTHR23513:SF6">
    <property type="entry name" value="MAJOR FACILITATOR SUPERFAMILY ASSOCIATED DOMAIN-CONTAINING PROTEIN"/>
    <property type="match status" value="1"/>
</dbReference>
<dbReference type="AlphaFoldDB" id="A0A6G4X308"/>
<dbReference type="SUPFAM" id="SSF103473">
    <property type="entry name" value="MFS general substrate transporter"/>
    <property type="match status" value="1"/>
</dbReference>
<keyword evidence="5 6" id="KW-0472">Membrane</keyword>
<proteinExistence type="predicted"/>
<evidence type="ECO:0000313" key="7">
    <source>
        <dbReference type="EMBL" id="NGO71270.1"/>
    </source>
</evidence>
<keyword evidence="2" id="KW-1003">Cell membrane</keyword>
<evidence type="ECO:0000256" key="4">
    <source>
        <dbReference type="ARBA" id="ARBA00022989"/>
    </source>
</evidence>
<dbReference type="InterPro" id="IPR036259">
    <property type="entry name" value="MFS_trans_sf"/>
</dbReference>
<feature type="transmembrane region" description="Helical" evidence="6">
    <location>
        <begin position="261"/>
        <end position="282"/>
    </location>
</feature>
<dbReference type="EMBL" id="JAAKZZ010000283">
    <property type="protein sequence ID" value="NGO71270.1"/>
    <property type="molecule type" value="Genomic_DNA"/>
</dbReference>
<evidence type="ECO:0000256" key="2">
    <source>
        <dbReference type="ARBA" id="ARBA00022475"/>
    </source>
</evidence>
<name>A0A6G4X308_9ACTN</name>
<dbReference type="Gene3D" id="1.20.1250.20">
    <property type="entry name" value="MFS general substrate transporter like domains"/>
    <property type="match status" value="1"/>
</dbReference>
<reference evidence="7 8" key="1">
    <citation type="submission" date="2020-02" db="EMBL/GenBank/DDBJ databases">
        <title>Whole-genome analyses of novel actinobacteria.</title>
        <authorList>
            <person name="Sahin N."/>
            <person name="Tatar D."/>
        </authorList>
    </citation>
    <scope>NUCLEOTIDE SEQUENCE [LARGE SCALE GENOMIC DNA]</scope>
    <source>
        <strain evidence="7 8">SB3404</strain>
    </source>
</reference>
<evidence type="ECO:0000256" key="6">
    <source>
        <dbReference type="SAM" id="Phobius"/>
    </source>
</evidence>
<feature type="transmembrane region" description="Helical" evidence="6">
    <location>
        <begin position="87"/>
        <end position="110"/>
    </location>
</feature>
<protein>
    <submittedName>
        <fullName evidence="7">MFS transporter</fullName>
    </submittedName>
</protein>
<feature type="transmembrane region" description="Helical" evidence="6">
    <location>
        <begin position="294"/>
        <end position="316"/>
    </location>
</feature>
<dbReference type="PANTHER" id="PTHR23513">
    <property type="entry name" value="INTEGRAL MEMBRANE EFFLUX PROTEIN-RELATED"/>
    <property type="match status" value="1"/>
</dbReference>
<gene>
    <name evidence="7" type="ORF">G5C65_23530</name>
</gene>
<keyword evidence="3 6" id="KW-0812">Transmembrane</keyword>
<evidence type="ECO:0000256" key="5">
    <source>
        <dbReference type="ARBA" id="ARBA00023136"/>
    </source>
</evidence>